<reference evidence="6" key="1">
    <citation type="submission" date="2020-06" db="EMBL/GenBank/DDBJ databases">
        <authorList>
            <person name="Li T."/>
            <person name="Hu X."/>
            <person name="Zhang T."/>
            <person name="Song X."/>
            <person name="Zhang H."/>
            <person name="Dai N."/>
            <person name="Sheng W."/>
            <person name="Hou X."/>
            <person name="Wei L."/>
        </authorList>
    </citation>
    <scope>NUCLEOTIDE SEQUENCE</scope>
    <source>
        <strain evidence="6">K16</strain>
        <tissue evidence="6">Leaf</tissue>
    </source>
</reference>
<gene>
    <name evidence="6" type="ORF">Sango_0659500</name>
</gene>
<proteinExistence type="predicted"/>
<dbReference type="Pfam" id="PF04434">
    <property type="entry name" value="SWIM"/>
    <property type="match status" value="1"/>
</dbReference>
<dbReference type="AlphaFoldDB" id="A0AAE1X790"/>
<evidence type="ECO:0000259" key="5">
    <source>
        <dbReference type="PROSITE" id="PS50966"/>
    </source>
</evidence>
<keyword evidence="2 4" id="KW-0863">Zinc-finger</keyword>
<organism evidence="6 7">
    <name type="scientific">Sesamum angolense</name>
    <dbReference type="NCBI Taxonomy" id="2727404"/>
    <lineage>
        <taxon>Eukaryota</taxon>
        <taxon>Viridiplantae</taxon>
        <taxon>Streptophyta</taxon>
        <taxon>Embryophyta</taxon>
        <taxon>Tracheophyta</taxon>
        <taxon>Spermatophyta</taxon>
        <taxon>Magnoliopsida</taxon>
        <taxon>eudicotyledons</taxon>
        <taxon>Gunneridae</taxon>
        <taxon>Pentapetalae</taxon>
        <taxon>asterids</taxon>
        <taxon>lamiids</taxon>
        <taxon>Lamiales</taxon>
        <taxon>Pedaliaceae</taxon>
        <taxon>Sesamum</taxon>
    </lineage>
</organism>
<dbReference type="Pfam" id="PF07727">
    <property type="entry name" value="RVT_2"/>
    <property type="match status" value="1"/>
</dbReference>
<dbReference type="InterPro" id="IPR013103">
    <property type="entry name" value="RVT_2"/>
</dbReference>
<evidence type="ECO:0000256" key="4">
    <source>
        <dbReference type="PROSITE-ProRule" id="PRU00325"/>
    </source>
</evidence>
<evidence type="ECO:0000313" key="7">
    <source>
        <dbReference type="Proteomes" id="UP001289374"/>
    </source>
</evidence>
<keyword evidence="1" id="KW-0479">Metal-binding</keyword>
<name>A0AAE1X790_9LAMI</name>
<dbReference type="EMBL" id="JACGWL010000003">
    <property type="protein sequence ID" value="KAK4406530.1"/>
    <property type="molecule type" value="Genomic_DNA"/>
</dbReference>
<feature type="domain" description="SWIM-type" evidence="5">
    <location>
        <begin position="43"/>
        <end position="84"/>
    </location>
</feature>
<dbReference type="GO" id="GO:0008270">
    <property type="term" value="F:zinc ion binding"/>
    <property type="evidence" value="ECO:0007669"/>
    <property type="project" value="UniProtKB-KW"/>
</dbReference>
<comment type="caution">
    <text evidence="6">The sequence shown here is derived from an EMBL/GenBank/DDBJ whole genome shotgun (WGS) entry which is preliminary data.</text>
</comment>
<evidence type="ECO:0000256" key="1">
    <source>
        <dbReference type="ARBA" id="ARBA00022723"/>
    </source>
</evidence>
<dbReference type="InterPro" id="IPR007527">
    <property type="entry name" value="Znf_SWIM"/>
</dbReference>
<dbReference type="InterPro" id="IPR006564">
    <property type="entry name" value="Znf_PMZ"/>
</dbReference>
<keyword evidence="3" id="KW-0862">Zinc</keyword>
<dbReference type="CDD" id="cd09272">
    <property type="entry name" value="RNase_HI_RT_Ty1"/>
    <property type="match status" value="1"/>
</dbReference>
<evidence type="ECO:0000256" key="2">
    <source>
        <dbReference type="ARBA" id="ARBA00022771"/>
    </source>
</evidence>
<dbReference type="PANTHER" id="PTHR11439:SF496">
    <property type="entry name" value="RNA-DIRECTED DNA POLYMERASE"/>
    <property type="match status" value="1"/>
</dbReference>
<evidence type="ECO:0000313" key="6">
    <source>
        <dbReference type="EMBL" id="KAK4406530.1"/>
    </source>
</evidence>
<dbReference type="SMART" id="SM00575">
    <property type="entry name" value="ZnF_PMZ"/>
    <property type="match status" value="1"/>
</dbReference>
<protein>
    <submittedName>
        <fullName evidence="6">Retrovirus-related Pol polyprotein from transposon TNT 1-94</fullName>
    </submittedName>
</protein>
<dbReference type="PANTHER" id="PTHR11439">
    <property type="entry name" value="GAG-POL-RELATED RETROTRANSPOSON"/>
    <property type="match status" value="1"/>
</dbReference>
<evidence type="ECO:0000256" key="3">
    <source>
        <dbReference type="ARBA" id="ARBA00022833"/>
    </source>
</evidence>
<dbReference type="PROSITE" id="PS50966">
    <property type="entry name" value="ZF_SWIM"/>
    <property type="match status" value="1"/>
</dbReference>
<sequence>MQVNRDKAKKWDFLLCPKIKGVLTKNIKEAAECIPIMSDDWHFQIMGPSDQHNANLLSRSCSCRRWDLTGITCRHTISVIWCRNEDPEDDVHNVYKVSTYLRCYEHVIHGVNDAKLWPKWHNARTCNKRNGQAEEMLLGHLNPPALKRATILSLHPWSLSMHNLLLHSLQQQFQEGKNCLSIYGLRQTSRSWNTHFDEVIRGYDFIKNKHDPCVYKKISGSSVAYLVLYVDDILLIGNDVKMLGDIIAWLSMQFSMKCTRPDVAYSLSMMSRYQACAEEAHWSAVKTTLNNLKRTKDMFLIYDGGELILEGYSDASFQLDDDDAKSQSGFIFKLNGGVVAWKSSKQATTADSTTEAEYIAVAEAVKEAVSMKSYIQELGVVPRIAEPMVIFCYNNGAITQAKEPRSHHCSKHFCRRYHLLREMVSRGDVRMDRVSSAENTADPLTKLMSQIAYT</sequence>
<accession>A0AAE1X790</accession>
<reference evidence="6" key="2">
    <citation type="journal article" date="2024" name="Plant">
        <title>Genomic evolution and insights into agronomic trait innovations of Sesamum species.</title>
        <authorList>
            <person name="Miao H."/>
            <person name="Wang L."/>
            <person name="Qu L."/>
            <person name="Liu H."/>
            <person name="Sun Y."/>
            <person name="Le M."/>
            <person name="Wang Q."/>
            <person name="Wei S."/>
            <person name="Zheng Y."/>
            <person name="Lin W."/>
            <person name="Duan Y."/>
            <person name="Cao H."/>
            <person name="Xiong S."/>
            <person name="Wang X."/>
            <person name="Wei L."/>
            <person name="Li C."/>
            <person name="Ma Q."/>
            <person name="Ju M."/>
            <person name="Zhao R."/>
            <person name="Li G."/>
            <person name="Mu C."/>
            <person name="Tian Q."/>
            <person name="Mei H."/>
            <person name="Zhang T."/>
            <person name="Gao T."/>
            <person name="Zhang H."/>
        </authorList>
    </citation>
    <scope>NUCLEOTIDE SEQUENCE</scope>
    <source>
        <strain evidence="6">K16</strain>
    </source>
</reference>
<keyword evidence="7" id="KW-1185">Reference proteome</keyword>
<dbReference type="Proteomes" id="UP001289374">
    <property type="component" value="Unassembled WGS sequence"/>
</dbReference>